<dbReference type="EMBL" id="CP003851">
    <property type="protein sequence ID" value="AFT81713.1"/>
    <property type="molecule type" value="Genomic_DNA"/>
</dbReference>
<evidence type="ECO:0000313" key="1">
    <source>
        <dbReference type="EMBL" id="AFT81713.1"/>
    </source>
</evidence>
<gene>
    <name evidence="1" type="ordered locus">C270_04010</name>
</gene>
<keyword evidence="2" id="KW-1185">Reference proteome</keyword>
<sequence>MIKKHLELIILQKSKSSKVLTAEINIIPVNLSILKKGKAKRFALIPYKRFSDF</sequence>
<evidence type="ECO:0000313" key="2">
    <source>
        <dbReference type="Proteomes" id="UP000006299"/>
    </source>
</evidence>
<protein>
    <submittedName>
        <fullName evidence="1">XRE family transcriptional regulator</fullName>
    </submittedName>
</protein>
<dbReference type="Proteomes" id="UP000006299">
    <property type="component" value="Chromosome"/>
</dbReference>
<dbReference type="AlphaFoldDB" id="K0DA74"/>
<reference evidence="1 2" key="1">
    <citation type="journal article" date="2012" name="J. Bacteriol.">
        <title>Complete genome sequence of Leuconostoc carnosum strain JB16, isolated from Kimchi.</title>
        <authorList>
            <person name="Jung J.Y."/>
            <person name="Lee S.H."/>
            <person name="Jeon C.O."/>
        </authorList>
    </citation>
    <scope>NUCLEOTIDE SEQUENCE [LARGE SCALE GENOMIC DNA]</scope>
    <source>
        <strain evidence="1 2">JB16</strain>
    </source>
</reference>
<dbReference type="KEGG" id="lcn:C270_04010"/>
<dbReference type="STRING" id="1229758.C270_04010"/>
<proteinExistence type="predicted"/>
<name>K0DA74_LEUCJ</name>
<organism evidence="1 2">
    <name type="scientific">Leuconostoc carnosum (strain JB16)</name>
    <dbReference type="NCBI Taxonomy" id="1229758"/>
    <lineage>
        <taxon>Bacteria</taxon>
        <taxon>Bacillati</taxon>
        <taxon>Bacillota</taxon>
        <taxon>Bacilli</taxon>
        <taxon>Lactobacillales</taxon>
        <taxon>Lactobacillaceae</taxon>
        <taxon>Leuconostoc</taxon>
    </lineage>
</organism>
<dbReference type="HOGENOM" id="CLU_3063076_0_0_9"/>
<accession>K0DA74</accession>